<gene>
    <name evidence="2" type="primary">LOC105043086</name>
</gene>
<dbReference type="SUPFAM" id="SSF56112">
    <property type="entry name" value="Protein kinase-like (PK-like)"/>
    <property type="match status" value="1"/>
</dbReference>
<dbReference type="PANTHER" id="PTHR45621">
    <property type="entry name" value="OS01G0588500 PROTEIN-RELATED"/>
    <property type="match status" value="1"/>
</dbReference>
<sequence>MPQIRCANSPLKHISSCFRRLPGKGKRLSRADSENFLEADQEEVRIGDGILKFTPDQLKEFTGGFSDENYLDGTSTRSGFLNRVYRGKVIIDEESNWVRNVIVEVKEPSFHLEYDVWETQIRLFTDPVIGGHPNVAKLYGYCNDGMLGLVYDCDALQTMHNMVPDESFTWAMRMKVAFGLAHLLEFLESQTPPLRILNLEAHSILIDKHYNPLVFGFGVAFGGILRRPAPFHLLQHYICWLYSDFNLALGIVPPSIDVYGFGASLLTLITKRHDILWCTYHGRVPSHIPMTGLLKVSPNDVCLHDFTESIVQRSFLGEDEYLSQDGSDVTQLTMECVKVFDEIGLTAPRPEISDVVNRLKRLAVVCKLGLQRDNSLSC</sequence>
<protein>
    <submittedName>
        <fullName evidence="2">Probable serine/threonine-protein kinase PBL16 isoform X1</fullName>
    </submittedName>
</protein>
<organism evidence="1 2">
    <name type="scientific">Elaeis guineensis var. tenera</name>
    <name type="common">Oil palm</name>
    <dbReference type="NCBI Taxonomy" id="51953"/>
    <lineage>
        <taxon>Eukaryota</taxon>
        <taxon>Viridiplantae</taxon>
        <taxon>Streptophyta</taxon>
        <taxon>Embryophyta</taxon>
        <taxon>Tracheophyta</taxon>
        <taxon>Spermatophyta</taxon>
        <taxon>Magnoliopsida</taxon>
        <taxon>Liliopsida</taxon>
        <taxon>Arecaceae</taxon>
        <taxon>Arecoideae</taxon>
        <taxon>Cocoseae</taxon>
        <taxon>Elaeidinae</taxon>
        <taxon>Elaeis</taxon>
    </lineage>
</organism>
<dbReference type="Gene3D" id="1.10.510.10">
    <property type="entry name" value="Transferase(Phosphotransferase) domain 1"/>
    <property type="match status" value="1"/>
</dbReference>
<reference evidence="2" key="1">
    <citation type="submission" date="2025-08" db="UniProtKB">
        <authorList>
            <consortium name="RefSeq"/>
        </authorList>
    </citation>
    <scope>IDENTIFICATION</scope>
</reference>
<keyword evidence="1" id="KW-1185">Reference proteome</keyword>
<dbReference type="OrthoDB" id="1711336at2759"/>
<dbReference type="KEGG" id="egu:105043086"/>
<dbReference type="InParanoid" id="A0A6I9R1B0"/>
<accession>A0A6I9R1B0</accession>
<proteinExistence type="predicted"/>
<dbReference type="RefSeq" id="XP_010918810.1">
    <property type="nucleotide sequence ID" value="XM_010920508.1"/>
</dbReference>
<dbReference type="AlphaFoldDB" id="A0A6I9R1B0"/>
<dbReference type="GeneID" id="105043086"/>
<evidence type="ECO:0000313" key="1">
    <source>
        <dbReference type="Proteomes" id="UP000504607"/>
    </source>
</evidence>
<dbReference type="GO" id="GO:0016301">
    <property type="term" value="F:kinase activity"/>
    <property type="evidence" value="ECO:0007669"/>
    <property type="project" value="UniProtKB-KW"/>
</dbReference>
<keyword evidence="2" id="KW-0808">Transferase</keyword>
<evidence type="ECO:0000313" key="2">
    <source>
        <dbReference type="RefSeq" id="XP_010918810.1"/>
    </source>
</evidence>
<keyword evidence="2" id="KW-0418">Kinase</keyword>
<dbReference type="InterPro" id="IPR050823">
    <property type="entry name" value="Plant_Ser_Thr_Prot_Kinase"/>
</dbReference>
<dbReference type="InterPro" id="IPR011009">
    <property type="entry name" value="Kinase-like_dom_sf"/>
</dbReference>
<dbReference type="Proteomes" id="UP000504607">
    <property type="component" value="Chromosome 4"/>
</dbReference>
<dbReference type="Gene3D" id="3.30.200.20">
    <property type="entry name" value="Phosphorylase Kinase, domain 1"/>
    <property type="match status" value="1"/>
</dbReference>
<name>A0A6I9R1B0_ELAGV</name>